<dbReference type="Pfam" id="PF00583">
    <property type="entry name" value="Acetyltransf_1"/>
    <property type="match status" value="1"/>
</dbReference>
<feature type="compositionally biased region" description="Acidic residues" evidence="1">
    <location>
        <begin position="81"/>
        <end position="91"/>
    </location>
</feature>
<feature type="compositionally biased region" description="Basic and acidic residues" evidence="1">
    <location>
        <begin position="92"/>
        <end position="102"/>
    </location>
</feature>
<organism evidence="3 4">
    <name type="scientific">Rubrobacter taiwanensis</name>
    <dbReference type="NCBI Taxonomy" id="185139"/>
    <lineage>
        <taxon>Bacteria</taxon>
        <taxon>Bacillati</taxon>
        <taxon>Actinomycetota</taxon>
        <taxon>Rubrobacteria</taxon>
        <taxon>Rubrobacterales</taxon>
        <taxon>Rubrobacteraceae</taxon>
        <taxon>Rubrobacter</taxon>
    </lineage>
</organism>
<keyword evidence="3" id="KW-0808">Transferase</keyword>
<dbReference type="AlphaFoldDB" id="A0A4R1BTF9"/>
<dbReference type="InterPro" id="IPR000182">
    <property type="entry name" value="GNAT_dom"/>
</dbReference>
<keyword evidence="4" id="KW-1185">Reference proteome</keyword>
<dbReference type="CDD" id="cd04301">
    <property type="entry name" value="NAT_SF"/>
    <property type="match status" value="1"/>
</dbReference>
<feature type="compositionally biased region" description="Basic and acidic residues" evidence="1">
    <location>
        <begin position="16"/>
        <end position="35"/>
    </location>
</feature>
<reference evidence="3 4" key="1">
    <citation type="submission" date="2019-03" db="EMBL/GenBank/DDBJ databases">
        <title>Whole genome sequence of a novel Rubrobacter taiwanensis strain, isolated from Yellowstone National Park.</title>
        <authorList>
            <person name="Freed S."/>
            <person name="Ramaley R.F."/>
            <person name="Kyndt J.A."/>
        </authorList>
    </citation>
    <scope>NUCLEOTIDE SEQUENCE [LARGE SCALE GENOMIC DNA]</scope>
    <source>
        <strain evidence="3 4">Yellowstone</strain>
    </source>
</reference>
<protein>
    <submittedName>
        <fullName evidence="3">N-acetyltransferase</fullName>
    </submittedName>
</protein>
<dbReference type="Proteomes" id="UP000295244">
    <property type="component" value="Unassembled WGS sequence"/>
</dbReference>
<evidence type="ECO:0000259" key="2">
    <source>
        <dbReference type="PROSITE" id="PS51186"/>
    </source>
</evidence>
<feature type="compositionally biased region" description="Acidic residues" evidence="1">
    <location>
        <begin position="108"/>
        <end position="119"/>
    </location>
</feature>
<feature type="domain" description="N-acetyltransferase" evidence="2">
    <location>
        <begin position="214"/>
        <end position="368"/>
    </location>
</feature>
<accession>A0A4R1BTF9</accession>
<comment type="caution">
    <text evidence="3">The sequence shown here is derived from an EMBL/GenBank/DDBJ whole genome shotgun (WGS) entry which is preliminary data.</text>
</comment>
<proteinExistence type="predicted"/>
<dbReference type="EMBL" id="SKBU01000001">
    <property type="protein sequence ID" value="TCJ20717.1"/>
    <property type="molecule type" value="Genomic_DNA"/>
</dbReference>
<sequence length="371" mass="39422">MLLGGGGSSGALSQHAGREEEERGPEQEEPDRGNQQDDPQAGYHQGREGGRSRPPGRGCERDAEGVAQAEALSDHGRVEEGGDQGEGEEESERQGEGERPEESALEGVEPEVEEEDGEDDRERQEEGPCPEEVPPPRCEEVSRAEVLGSHGVRGGSGSGRQRRGQEDDREGEEGAQKAGPEHGSQPVPDAGEGEDHVRVAPVHVFQFTRESGAVSVRPARPGDAEAICALSGELARVLGDEPPEFAEVGRTLRRLLDEGRARVLVAEGEGGEVLGAASVWVKPDLAHGGVVVEVPMLVVARGARGRGIGKLLMSEVQGIGAEEGARAIELAVAADNEPARNFYRSLGFIETGHILMEFLGDLENPPHPDEE</sequence>
<dbReference type="Gene3D" id="3.40.630.30">
    <property type="match status" value="1"/>
</dbReference>
<dbReference type="GO" id="GO:0016747">
    <property type="term" value="F:acyltransferase activity, transferring groups other than amino-acyl groups"/>
    <property type="evidence" value="ECO:0007669"/>
    <property type="project" value="InterPro"/>
</dbReference>
<dbReference type="OrthoDB" id="9805924at2"/>
<evidence type="ECO:0000313" key="3">
    <source>
        <dbReference type="EMBL" id="TCJ20717.1"/>
    </source>
</evidence>
<dbReference type="InterPro" id="IPR016181">
    <property type="entry name" value="Acyl_CoA_acyltransferase"/>
</dbReference>
<gene>
    <name evidence="3" type="ORF">E0L93_00350</name>
</gene>
<evidence type="ECO:0000313" key="4">
    <source>
        <dbReference type="Proteomes" id="UP000295244"/>
    </source>
</evidence>
<dbReference type="PROSITE" id="PS51186">
    <property type="entry name" value="GNAT"/>
    <property type="match status" value="1"/>
</dbReference>
<feature type="region of interest" description="Disordered" evidence="1">
    <location>
        <begin position="1"/>
        <end position="193"/>
    </location>
</feature>
<dbReference type="SUPFAM" id="SSF55729">
    <property type="entry name" value="Acyl-CoA N-acyltransferases (Nat)"/>
    <property type="match status" value="1"/>
</dbReference>
<evidence type="ECO:0000256" key="1">
    <source>
        <dbReference type="SAM" id="MobiDB-lite"/>
    </source>
</evidence>
<name>A0A4R1BTF9_9ACTN</name>
<dbReference type="PANTHER" id="PTHR43072">
    <property type="entry name" value="N-ACETYLTRANSFERASE"/>
    <property type="match status" value="1"/>
</dbReference>